<comment type="caution">
    <text evidence="9">The sequence shown here is derived from an EMBL/GenBank/DDBJ whole genome shotgun (WGS) entry which is preliminary data.</text>
</comment>
<accession>V8NYE9</accession>
<evidence type="ECO:0000256" key="4">
    <source>
        <dbReference type="ARBA" id="ARBA00023054"/>
    </source>
</evidence>
<gene>
    <name evidence="9" type="primary">ANGPTL3</name>
    <name evidence="9" type="ORF">L345_07149</name>
</gene>
<dbReference type="InterPro" id="IPR037579">
    <property type="entry name" value="FIB_ANG-like"/>
</dbReference>
<proteinExistence type="predicted"/>
<keyword evidence="5" id="KW-1015">Disulfide bond</keyword>
<evidence type="ECO:0000313" key="10">
    <source>
        <dbReference type="Proteomes" id="UP000018936"/>
    </source>
</evidence>
<evidence type="ECO:0000259" key="8">
    <source>
        <dbReference type="PROSITE" id="PS51406"/>
    </source>
</evidence>
<dbReference type="GO" id="GO:0005577">
    <property type="term" value="C:fibrinogen complex"/>
    <property type="evidence" value="ECO:0007669"/>
    <property type="project" value="TreeGrafter"/>
</dbReference>
<evidence type="ECO:0000256" key="5">
    <source>
        <dbReference type="ARBA" id="ARBA00023157"/>
    </source>
</evidence>
<keyword evidence="3" id="KW-0732">Signal</keyword>
<evidence type="ECO:0000313" key="9">
    <source>
        <dbReference type="EMBL" id="ETE67065.1"/>
    </source>
</evidence>
<dbReference type="EMBL" id="AZIM01001396">
    <property type="protein sequence ID" value="ETE67065.1"/>
    <property type="molecule type" value="Genomic_DNA"/>
</dbReference>
<organism evidence="9 10">
    <name type="scientific">Ophiophagus hannah</name>
    <name type="common">King cobra</name>
    <name type="synonym">Naja hannah</name>
    <dbReference type="NCBI Taxonomy" id="8665"/>
    <lineage>
        <taxon>Eukaryota</taxon>
        <taxon>Metazoa</taxon>
        <taxon>Chordata</taxon>
        <taxon>Craniata</taxon>
        <taxon>Vertebrata</taxon>
        <taxon>Euteleostomi</taxon>
        <taxon>Lepidosauria</taxon>
        <taxon>Squamata</taxon>
        <taxon>Bifurcata</taxon>
        <taxon>Unidentata</taxon>
        <taxon>Episquamata</taxon>
        <taxon>Toxicofera</taxon>
        <taxon>Serpentes</taxon>
        <taxon>Colubroidea</taxon>
        <taxon>Elapidae</taxon>
        <taxon>Elapinae</taxon>
        <taxon>Ophiophagus</taxon>
    </lineage>
</organism>
<dbReference type="Proteomes" id="UP000018936">
    <property type="component" value="Unassembled WGS sequence"/>
</dbReference>
<dbReference type="AlphaFoldDB" id="V8NYE9"/>
<dbReference type="OrthoDB" id="8866652at2759"/>
<keyword evidence="2" id="KW-0964">Secreted</keyword>
<dbReference type="GO" id="GO:0030674">
    <property type="term" value="F:protein-macromolecule adaptor activity"/>
    <property type="evidence" value="ECO:0007669"/>
    <property type="project" value="TreeGrafter"/>
</dbReference>
<evidence type="ECO:0000256" key="2">
    <source>
        <dbReference type="ARBA" id="ARBA00022525"/>
    </source>
</evidence>
<dbReference type="SMART" id="SM00186">
    <property type="entry name" value="FBG"/>
    <property type="match status" value="1"/>
</dbReference>
<comment type="subcellular location">
    <subcellularLocation>
        <location evidence="1">Secreted</location>
    </subcellularLocation>
</comment>
<evidence type="ECO:0000256" key="6">
    <source>
        <dbReference type="ARBA" id="ARBA00023180"/>
    </source>
</evidence>
<dbReference type="GO" id="GO:0034116">
    <property type="term" value="P:positive regulation of heterotypic cell-cell adhesion"/>
    <property type="evidence" value="ECO:0007669"/>
    <property type="project" value="TreeGrafter"/>
</dbReference>
<feature type="domain" description="Fibrinogen C-terminal" evidence="8">
    <location>
        <begin position="195"/>
        <end position="461"/>
    </location>
</feature>
<evidence type="ECO:0000256" key="1">
    <source>
        <dbReference type="ARBA" id="ARBA00004613"/>
    </source>
</evidence>
<dbReference type="PANTHER" id="PTHR47221">
    <property type="entry name" value="FIBRINOGEN ALPHA CHAIN"/>
    <property type="match status" value="1"/>
</dbReference>
<dbReference type="InterPro" id="IPR014716">
    <property type="entry name" value="Fibrinogen_a/b/g_C_1"/>
</dbReference>
<dbReference type="GO" id="GO:0042730">
    <property type="term" value="P:fibrinolysis"/>
    <property type="evidence" value="ECO:0007669"/>
    <property type="project" value="TreeGrafter"/>
</dbReference>
<keyword evidence="10" id="KW-1185">Reference proteome</keyword>
<reference evidence="9 10" key="1">
    <citation type="journal article" date="2013" name="Proc. Natl. Acad. Sci. U.S.A.">
        <title>The king cobra genome reveals dynamic gene evolution and adaptation in the snake venom system.</title>
        <authorList>
            <person name="Vonk F.J."/>
            <person name="Casewell N.R."/>
            <person name="Henkel C.V."/>
            <person name="Heimberg A.M."/>
            <person name="Jansen H.J."/>
            <person name="McCleary R.J."/>
            <person name="Kerkkamp H.M."/>
            <person name="Vos R.A."/>
            <person name="Guerreiro I."/>
            <person name="Calvete J.J."/>
            <person name="Wuster W."/>
            <person name="Woods A.E."/>
            <person name="Logan J.M."/>
            <person name="Harrison R.A."/>
            <person name="Castoe T.A."/>
            <person name="de Koning A.P."/>
            <person name="Pollock D.D."/>
            <person name="Yandell M."/>
            <person name="Calderon D."/>
            <person name="Renjifo C."/>
            <person name="Currier R.B."/>
            <person name="Salgado D."/>
            <person name="Pla D."/>
            <person name="Sanz L."/>
            <person name="Hyder A.S."/>
            <person name="Ribeiro J.M."/>
            <person name="Arntzen J.W."/>
            <person name="van den Thillart G.E."/>
            <person name="Boetzer M."/>
            <person name="Pirovano W."/>
            <person name="Dirks R.P."/>
            <person name="Spaink H.P."/>
            <person name="Duboule D."/>
            <person name="McGlinn E."/>
            <person name="Kini R.M."/>
            <person name="Richardson M.K."/>
        </authorList>
    </citation>
    <scope>NUCLEOTIDE SEQUENCE</scope>
    <source>
        <tissue evidence="9">Blood</tissue>
    </source>
</reference>
<dbReference type="GO" id="GO:0072377">
    <property type="term" value="P:blood coagulation, common pathway"/>
    <property type="evidence" value="ECO:0007669"/>
    <property type="project" value="TreeGrafter"/>
</dbReference>
<evidence type="ECO:0000256" key="7">
    <source>
        <dbReference type="SAM" id="Coils"/>
    </source>
</evidence>
<feature type="non-terminal residue" evidence="9">
    <location>
        <position position="466"/>
    </location>
</feature>
<dbReference type="GO" id="GO:0005201">
    <property type="term" value="F:extracellular matrix structural constituent"/>
    <property type="evidence" value="ECO:0007669"/>
    <property type="project" value="TreeGrafter"/>
</dbReference>
<dbReference type="Gene3D" id="3.90.215.10">
    <property type="entry name" value="Gamma Fibrinogen, chain A, domain 1"/>
    <property type="match status" value="1"/>
</dbReference>
<dbReference type="InterPro" id="IPR036056">
    <property type="entry name" value="Fibrinogen-like_C"/>
</dbReference>
<evidence type="ECO:0000256" key="3">
    <source>
        <dbReference type="ARBA" id="ARBA00022729"/>
    </source>
</evidence>
<dbReference type="GO" id="GO:0070527">
    <property type="term" value="P:platelet aggregation"/>
    <property type="evidence" value="ECO:0007669"/>
    <property type="project" value="TreeGrafter"/>
</dbReference>
<keyword evidence="4 7" id="KW-0175">Coiled coil</keyword>
<dbReference type="SUPFAM" id="SSF56496">
    <property type="entry name" value="Fibrinogen C-terminal domain-like"/>
    <property type="match status" value="2"/>
</dbReference>
<name>V8NYE9_OPHHA</name>
<sequence length="466" mass="53974">MSDDVHLLATGLLQLGRGLQDFVIKTKTQMDDIFQRLNIFDQSFSEILQQTNEMKEEKQQLKKATTRLQATEEEMRNESLQLNSKIDVLSIEKIQLKNKLGKLEEKITELVQTQLDIHEPREIASLKNFVEQQDGQLKHLLKIVQLQHAELTKQQEQIQDLEEKINSPNFQEDSQLFSAKEDDRLPKLKKTAKNSNSRGNATDCTWIYNAGERSNGIYSIKPNGSKAFNVYCEMEGENIVLQFSSAYNLMYSIHTEILYFASSKNDLKQSNGCINSLSSSSTENPWTIIQKRSDGSVDFNQTWESYIDGFGNLDGEFWLGLQKIYSIVDQADYILRIELEDWKANKRYIEYTFKMGGPNRDYALFLSRITGNIPNALPEQKEIKFSTKDHSNSTERKLNCTESDSGGWWYNVCKETNLNGKYIRSSSKRKLERKKRGLYWKPQKGKPYLLKSTKLIIYPTDFETFD</sequence>
<dbReference type="PANTHER" id="PTHR47221:SF6">
    <property type="entry name" value="FIBRINOGEN ALPHA CHAIN"/>
    <property type="match status" value="1"/>
</dbReference>
<dbReference type="Pfam" id="PF00147">
    <property type="entry name" value="Fibrinogen_C"/>
    <property type="match status" value="2"/>
</dbReference>
<dbReference type="PROSITE" id="PS51406">
    <property type="entry name" value="FIBRINOGEN_C_2"/>
    <property type="match status" value="1"/>
</dbReference>
<protein>
    <submittedName>
        <fullName evidence="9">Angiopoietin-related protein 3</fullName>
    </submittedName>
</protein>
<keyword evidence="6" id="KW-0325">Glycoprotein</keyword>
<dbReference type="CDD" id="cd00087">
    <property type="entry name" value="FReD"/>
    <property type="match status" value="1"/>
</dbReference>
<dbReference type="InterPro" id="IPR002181">
    <property type="entry name" value="Fibrinogen_a/b/g_C_dom"/>
</dbReference>
<feature type="coiled-coil region" evidence="7">
    <location>
        <begin position="44"/>
        <end position="113"/>
    </location>
</feature>